<dbReference type="EMBL" id="FQZU01000028">
    <property type="protein sequence ID" value="SHK60164.1"/>
    <property type="molecule type" value="Genomic_DNA"/>
</dbReference>
<keyword evidence="5" id="KW-1185">Reference proteome</keyword>
<proteinExistence type="predicted"/>
<evidence type="ECO:0000259" key="3">
    <source>
        <dbReference type="PROSITE" id="PS51782"/>
    </source>
</evidence>
<dbReference type="SUPFAM" id="SSF54106">
    <property type="entry name" value="LysM domain"/>
    <property type="match status" value="1"/>
</dbReference>
<dbReference type="PANTHER" id="PTHR34700">
    <property type="entry name" value="POTASSIUM BINDING PROTEIN KBP"/>
    <property type="match status" value="1"/>
</dbReference>
<gene>
    <name evidence="4" type="ORF">SAMN02745216_03747</name>
</gene>
<dbReference type="InterPro" id="IPR036779">
    <property type="entry name" value="LysM_dom_sf"/>
</dbReference>
<evidence type="ECO:0000256" key="2">
    <source>
        <dbReference type="SAM" id="SignalP"/>
    </source>
</evidence>
<dbReference type="PANTHER" id="PTHR34700:SF4">
    <property type="entry name" value="PHAGE-LIKE ELEMENT PBSX PROTEIN XKDP"/>
    <property type="match status" value="1"/>
</dbReference>
<feature type="region of interest" description="Disordered" evidence="1">
    <location>
        <begin position="96"/>
        <end position="122"/>
    </location>
</feature>
<dbReference type="SMART" id="SM00257">
    <property type="entry name" value="LysM"/>
    <property type="match status" value="1"/>
</dbReference>
<dbReference type="OrthoDB" id="9765158at2"/>
<dbReference type="AlphaFoldDB" id="A0A1M6TTA9"/>
<protein>
    <submittedName>
        <fullName evidence="4">LysM domain-containing protein</fullName>
    </submittedName>
</protein>
<feature type="domain" description="LysM" evidence="3">
    <location>
        <begin position="39"/>
        <end position="87"/>
    </location>
</feature>
<evidence type="ECO:0000313" key="4">
    <source>
        <dbReference type="EMBL" id="SHK60164.1"/>
    </source>
</evidence>
<dbReference type="InterPro" id="IPR018392">
    <property type="entry name" value="LysM"/>
</dbReference>
<name>A0A1M6TTA9_9BACT</name>
<evidence type="ECO:0000256" key="1">
    <source>
        <dbReference type="SAM" id="MobiDB-lite"/>
    </source>
</evidence>
<keyword evidence="2" id="KW-0732">Signal</keyword>
<dbReference type="PROSITE" id="PS51782">
    <property type="entry name" value="LYSM"/>
    <property type="match status" value="1"/>
</dbReference>
<dbReference type="Gene3D" id="3.10.350.10">
    <property type="entry name" value="LysM domain"/>
    <property type="match status" value="1"/>
</dbReference>
<dbReference type="Pfam" id="PF01476">
    <property type="entry name" value="LysM"/>
    <property type="match status" value="1"/>
</dbReference>
<dbReference type="RefSeq" id="WP_073477782.1">
    <property type="nucleotide sequence ID" value="NZ_FQZU01000028.1"/>
</dbReference>
<evidence type="ECO:0000313" key="5">
    <source>
        <dbReference type="Proteomes" id="UP000183994"/>
    </source>
</evidence>
<dbReference type="InterPro" id="IPR052196">
    <property type="entry name" value="Bact_Kbp"/>
</dbReference>
<sequence length="353" mass="39565">MSINPIKIGVVVILACVLAFCGQAFSQDEGEYIGWRQGLEYTVQEGDTLWDISEKFFDTPAMWPEVWKQNPHIKNPHWIEPGTVINIYVEDGMAYIPKEEPPPPEPEPEPEPVVEEPPPPPPAYWYPAIEKAGFIRKPELDSLGEIRKTQDGREMAGTGAAIYVALSTDDQYAEGDRFTIWRPLDKVKDPFNGKFRKAVIGTQHWILGEAVCTHISNGTMKAVIEKTYRSIMVGDKLMPYRNLPSNIVIQPGVPGMEGRIVMEENNSAIFGAGDVVFVNKGTDDGLKEGQMYSLYHDQNVKSDLFEDDGLFQESLGKIIVLIAQSNNSTVLITESKEDFNVGTVFRTQELIDR</sequence>
<feature type="signal peptide" evidence="2">
    <location>
        <begin position="1"/>
        <end position="26"/>
    </location>
</feature>
<dbReference type="CDD" id="cd00118">
    <property type="entry name" value="LysM"/>
    <property type="match status" value="1"/>
</dbReference>
<reference evidence="5" key="1">
    <citation type="submission" date="2016-11" db="EMBL/GenBank/DDBJ databases">
        <authorList>
            <person name="Varghese N."/>
            <person name="Submissions S."/>
        </authorList>
    </citation>
    <scope>NUCLEOTIDE SEQUENCE [LARGE SCALE GENOMIC DNA]</scope>
    <source>
        <strain evidence="5">DSM 16219</strain>
    </source>
</reference>
<dbReference type="Proteomes" id="UP000183994">
    <property type="component" value="Unassembled WGS sequence"/>
</dbReference>
<dbReference type="STRING" id="1121393.SAMN02745216_03747"/>
<accession>A0A1M6TTA9</accession>
<feature type="chain" id="PRO_5012680660" evidence="2">
    <location>
        <begin position="27"/>
        <end position="353"/>
    </location>
</feature>
<organism evidence="4 5">
    <name type="scientific">Desulfatibacillum alkenivorans DSM 16219</name>
    <dbReference type="NCBI Taxonomy" id="1121393"/>
    <lineage>
        <taxon>Bacteria</taxon>
        <taxon>Pseudomonadati</taxon>
        <taxon>Thermodesulfobacteriota</taxon>
        <taxon>Desulfobacteria</taxon>
        <taxon>Desulfobacterales</taxon>
        <taxon>Desulfatibacillaceae</taxon>
        <taxon>Desulfatibacillum</taxon>
    </lineage>
</organism>